<evidence type="ECO:0000256" key="9">
    <source>
        <dbReference type="HAMAP-Rule" id="MF_00009"/>
    </source>
</evidence>
<dbReference type="InterPro" id="IPR023091">
    <property type="entry name" value="MetalPrtase_cat_dom_sf_prd"/>
</dbReference>
<evidence type="ECO:0000256" key="2">
    <source>
        <dbReference type="ARBA" id="ARBA00022517"/>
    </source>
</evidence>
<sequence length="175" mass="19880">MEDVDMEDNKMVSVQYECETDISLELDCEALAKKVAQSVLELENCPYDSQVNLVLTDNSGIHEVNRQFRGIDAPTDVLSFPMIPFETPADYQILDQDESFFDLDTEELLLGDIMISAERVISQAEDYGHSIKREFCFLVAHSMLHLLGYDHMVPEEAAIMEQKQEAALEKLGITR</sequence>
<keyword evidence="9" id="KW-0963">Cytoplasm</keyword>
<evidence type="ECO:0000313" key="10">
    <source>
        <dbReference type="EMBL" id="MCU6764839.1"/>
    </source>
</evidence>
<evidence type="ECO:0000313" key="11">
    <source>
        <dbReference type="Proteomes" id="UP001652409"/>
    </source>
</evidence>
<keyword evidence="3 9" id="KW-0698">rRNA processing</keyword>
<comment type="subcellular location">
    <subcellularLocation>
        <location evidence="9">Cytoplasm</location>
    </subcellularLocation>
</comment>
<dbReference type="Proteomes" id="UP001652409">
    <property type="component" value="Unassembled WGS sequence"/>
</dbReference>
<keyword evidence="7 9" id="KW-0378">Hydrolase</keyword>
<evidence type="ECO:0000256" key="5">
    <source>
        <dbReference type="ARBA" id="ARBA00022723"/>
    </source>
</evidence>
<comment type="cofactor">
    <cofactor evidence="9">
        <name>Zn(2+)</name>
        <dbReference type="ChEBI" id="CHEBI:29105"/>
    </cofactor>
    <text evidence="9">Binds 1 zinc ion.</text>
</comment>
<dbReference type="InterPro" id="IPR020549">
    <property type="entry name" value="YbeY_CS"/>
</dbReference>
<evidence type="ECO:0000256" key="6">
    <source>
        <dbReference type="ARBA" id="ARBA00022759"/>
    </source>
</evidence>
<dbReference type="NCBIfam" id="TIGR00043">
    <property type="entry name" value="rRNA maturation RNase YbeY"/>
    <property type="match status" value="1"/>
</dbReference>
<proteinExistence type="inferred from homology"/>
<dbReference type="EMBL" id="JAOQJL010000008">
    <property type="protein sequence ID" value="MCU6764839.1"/>
    <property type="molecule type" value="Genomic_DNA"/>
</dbReference>
<dbReference type="PANTHER" id="PTHR46986:SF1">
    <property type="entry name" value="ENDORIBONUCLEASE YBEY, CHLOROPLASTIC"/>
    <property type="match status" value="1"/>
</dbReference>
<evidence type="ECO:0000256" key="3">
    <source>
        <dbReference type="ARBA" id="ARBA00022552"/>
    </source>
</evidence>
<keyword evidence="5 9" id="KW-0479">Metal-binding</keyword>
<feature type="binding site" evidence="9">
    <location>
        <position position="141"/>
    </location>
    <ligand>
        <name>Zn(2+)</name>
        <dbReference type="ChEBI" id="CHEBI:29105"/>
        <note>catalytic</note>
    </ligand>
</feature>
<dbReference type="InterPro" id="IPR002036">
    <property type="entry name" value="YbeY"/>
</dbReference>
<dbReference type="EC" id="3.1.-.-" evidence="9"/>
<dbReference type="SUPFAM" id="SSF55486">
    <property type="entry name" value="Metalloproteases ('zincins'), catalytic domain"/>
    <property type="match status" value="1"/>
</dbReference>
<evidence type="ECO:0000256" key="8">
    <source>
        <dbReference type="ARBA" id="ARBA00022833"/>
    </source>
</evidence>
<dbReference type="PANTHER" id="PTHR46986">
    <property type="entry name" value="ENDORIBONUCLEASE YBEY, CHLOROPLASTIC"/>
    <property type="match status" value="1"/>
</dbReference>
<keyword evidence="2 9" id="KW-0690">Ribosome biogenesis</keyword>
<keyword evidence="4 9" id="KW-0540">Nuclease</keyword>
<reference evidence="10 11" key="1">
    <citation type="journal article" date="2021" name="ISME Commun">
        <title>Automated analysis of genomic sequences facilitates high-throughput and comprehensive description of bacteria.</title>
        <authorList>
            <person name="Hitch T.C.A."/>
        </authorList>
    </citation>
    <scope>NUCLEOTIDE SEQUENCE [LARGE SCALE GENOMIC DNA]</scope>
    <source>
        <strain evidence="10 11">Sanger_23</strain>
    </source>
</reference>
<dbReference type="Pfam" id="PF02130">
    <property type="entry name" value="YbeY"/>
    <property type="match status" value="1"/>
</dbReference>
<gene>
    <name evidence="9 10" type="primary">ybeY</name>
    <name evidence="10" type="ORF">OCV61_05350</name>
</gene>
<keyword evidence="6 9" id="KW-0255">Endonuclease</keyword>
<dbReference type="HAMAP" id="MF_00009">
    <property type="entry name" value="Endoribonucl_YbeY"/>
    <property type="match status" value="1"/>
</dbReference>
<evidence type="ECO:0000256" key="4">
    <source>
        <dbReference type="ARBA" id="ARBA00022722"/>
    </source>
</evidence>
<name>A0ABT2TRI3_9FIRM</name>
<keyword evidence="11" id="KW-1185">Reference proteome</keyword>
<feature type="binding site" evidence="9">
    <location>
        <position position="151"/>
    </location>
    <ligand>
        <name>Zn(2+)</name>
        <dbReference type="ChEBI" id="CHEBI:29105"/>
        <note>catalytic</note>
    </ligand>
</feature>
<comment type="similarity">
    <text evidence="1 9">Belongs to the endoribonuclease YbeY family.</text>
</comment>
<feature type="binding site" evidence="9">
    <location>
        <position position="145"/>
    </location>
    <ligand>
        <name>Zn(2+)</name>
        <dbReference type="ChEBI" id="CHEBI:29105"/>
        <note>catalytic</note>
    </ligand>
</feature>
<keyword evidence="8 9" id="KW-0862">Zinc</keyword>
<evidence type="ECO:0000256" key="7">
    <source>
        <dbReference type="ARBA" id="ARBA00022801"/>
    </source>
</evidence>
<dbReference type="RefSeq" id="WP_262582696.1">
    <property type="nucleotide sequence ID" value="NZ_JAOQJL010000008.1"/>
</dbReference>
<comment type="caution">
    <text evidence="10">The sequence shown here is derived from an EMBL/GenBank/DDBJ whole genome shotgun (WGS) entry which is preliminary data.</text>
</comment>
<accession>A0ABT2TRI3</accession>
<dbReference type="PROSITE" id="PS01306">
    <property type="entry name" value="UPF0054"/>
    <property type="match status" value="1"/>
</dbReference>
<evidence type="ECO:0000256" key="1">
    <source>
        <dbReference type="ARBA" id="ARBA00010875"/>
    </source>
</evidence>
<dbReference type="Gene3D" id="3.40.390.30">
    <property type="entry name" value="Metalloproteases ('zincins'), catalytic domain"/>
    <property type="match status" value="1"/>
</dbReference>
<organism evidence="10 11">
    <name type="scientific">Blautia ammoniilytica</name>
    <dbReference type="NCBI Taxonomy" id="2981782"/>
    <lineage>
        <taxon>Bacteria</taxon>
        <taxon>Bacillati</taxon>
        <taxon>Bacillota</taxon>
        <taxon>Clostridia</taxon>
        <taxon>Lachnospirales</taxon>
        <taxon>Lachnospiraceae</taxon>
        <taxon>Blautia</taxon>
    </lineage>
</organism>
<protein>
    <recommendedName>
        <fullName evidence="9">Endoribonuclease YbeY</fullName>
        <ecNumber evidence="9">3.1.-.-</ecNumber>
    </recommendedName>
</protein>
<comment type="function">
    <text evidence="9">Single strand-specific metallo-endoribonuclease involved in late-stage 70S ribosome quality control and in maturation of the 3' terminus of the 16S rRNA.</text>
</comment>